<accession>A0A6B0V8W9</accession>
<feature type="compositionally biased region" description="Low complexity" evidence="1">
    <location>
        <begin position="70"/>
        <end position="79"/>
    </location>
</feature>
<dbReference type="AlphaFoldDB" id="A0A6B0V8W9"/>
<evidence type="ECO:0000313" key="2">
    <source>
        <dbReference type="EMBL" id="MXU97638.1"/>
    </source>
</evidence>
<reference evidence="2" key="1">
    <citation type="submission" date="2019-12" db="EMBL/GenBank/DDBJ databases">
        <title>An insight into the sialome of adult female Ixodes ricinus ticks feeding for 6 days.</title>
        <authorList>
            <person name="Perner J."/>
            <person name="Ribeiro J.M.C."/>
        </authorList>
    </citation>
    <scope>NUCLEOTIDE SEQUENCE</scope>
    <source>
        <strain evidence="2">Semi-engorged</strain>
        <tissue evidence="2">Salivary glands</tissue>
    </source>
</reference>
<evidence type="ECO:0000256" key="1">
    <source>
        <dbReference type="SAM" id="MobiDB-lite"/>
    </source>
</evidence>
<feature type="region of interest" description="Disordered" evidence="1">
    <location>
        <begin position="70"/>
        <end position="91"/>
    </location>
</feature>
<proteinExistence type="predicted"/>
<dbReference type="EMBL" id="GIFC01015555">
    <property type="protein sequence ID" value="MXU97638.1"/>
    <property type="molecule type" value="Transcribed_RNA"/>
</dbReference>
<feature type="compositionally biased region" description="Pro residues" evidence="1">
    <location>
        <begin position="107"/>
        <end position="125"/>
    </location>
</feature>
<sequence>MRTSLFSFALAALVILSAGFGGSLFFLGSSRYRAVGGNGAGCLATGGGAVADAGVSTFPSTEVPAGTAIAAPTGTTGEPRVTSATPAGFETGTGTRTVVVEAEAGPPGTPPTGVPPTRVTPPPWLGGPRTRVVPGGRVRVVPPRGRLSGGGARIMRTWDPAGAWTIMVVPGPPGPPGIGVRLPMVMALPGTVVKPPCGEAMRSRIVCMGMGVPEPGAPEMIRGPDSLGVTTIPGGRLGTRYVTLGCAIIDGVRRKLPPACVTTPDDTAVAARSTGWLAEGVT</sequence>
<name>A0A6B0V8W9_IXORI</name>
<feature type="region of interest" description="Disordered" evidence="1">
    <location>
        <begin position="105"/>
        <end position="129"/>
    </location>
</feature>
<organism evidence="2">
    <name type="scientific">Ixodes ricinus</name>
    <name type="common">Common tick</name>
    <name type="synonym">Acarus ricinus</name>
    <dbReference type="NCBI Taxonomy" id="34613"/>
    <lineage>
        <taxon>Eukaryota</taxon>
        <taxon>Metazoa</taxon>
        <taxon>Ecdysozoa</taxon>
        <taxon>Arthropoda</taxon>
        <taxon>Chelicerata</taxon>
        <taxon>Arachnida</taxon>
        <taxon>Acari</taxon>
        <taxon>Parasitiformes</taxon>
        <taxon>Ixodida</taxon>
        <taxon>Ixodoidea</taxon>
        <taxon>Ixodidae</taxon>
        <taxon>Ixodinae</taxon>
        <taxon>Ixodes</taxon>
    </lineage>
</organism>
<protein>
    <submittedName>
        <fullName evidence="2">Putative secreted protein</fullName>
    </submittedName>
</protein>